<sequence>MTTQFLLSMIGEVVLLDAPLLVPTSTTVEHVIDLLLREKSEMVVVKSGNMYEGSSRPLGIFSLAMLWSFTSDYSSESDVLDPGVSWATKPKQDVDTYNHG</sequence>
<gene>
    <name evidence="2" type="ORF">Zm00014a_040410</name>
</gene>
<dbReference type="Proteomes" id="UP000251960">
    <property type="component" value="Unassembled WGS sequence"/>
</dbReference>
<organism evidence="2 3">
    <name type="scientific">Zea mays</name>
    <name type="common">Maize</name>
    <dbReference type="NCBI Taxonomy" id="4577"/>
    <lineage>
        <taxon>Eukaryota</taxon>
        <taxon>Viridiplantae</taxon>
        <taxon>Streptophyta</taxon>
        <taxon>Embryophyta</taxon>
        <taxon>Tracheophyta</taxon>
        <taxon>Spermatophyta</taxon>
        <taxon>Magnoliopsida</taxon>
        <taxon>Liliopsida</taxon>
        <taxon>Poales</taxon>
        <taxon>Poaceae</taxon>
        <taxon>PACMAD clade</taxon>
        <taxon>Panicoideae</taxon>
        <taxon>Andropogonodae</taxon>
        <taxon>Andropogoneae</taxon>
        <taxon>Tripsacinae</taxon>
        <taxon>Zea</taxon>
    </lineage>
</organism>
<dbReference type="EMBL" id="NCVQ01000305">
    <property type="protein sequence ID" value="PWZ04426.1"/>
    <property type="molecule type" value="Genomic_DNA"/>
</dbReference>
<proteinExistence type="predicted"/>
<feature type="signal peptide" evidence="1">
    <location>
        <begin position="1"/>
        <end position="16"/>
    </location>
</feature>
<evidence type="ECO:0000313" key="2">
    <source>
        <dbReference type="EMBL" id="PWZ04426.1"/>
    </source>
</evidence>
<keyword evidence="1" id="KW-0732">Signal</keyword>
<accession>A0A3L6D767</accession>
<dbReference type="AlphaFoldDB" id="A0A3L6D767"/>
<evidence type="ECO:0000313" key="3">
    <source>
        <dbReference type="Proteomes" id="UP000251960"/>
    </source>
</evidence>
<protein>
    <submittedName>
        <fullName evidence="2">Uncharacterized protein</fullName>
    </submittedName>
</protein>
<evidence type="ECO:0000256" key="1">
    <source>
        <dbReference type="SAM" id="SignalP"/>
    </source>
</evidence>
<comment type="caution">
    <text evidence="2">The sequence shown here is derived from an EMBL/GenBank/DDBJ whole genome shotgun (WGS) entry which is preliminary data.</text>
</comment>
<reference evidence="2 3" key="1">
    <citation type="journal article" date="2018" name="Nat. Genet.">
        <title>Extensive intraspecific gene order and gene structural variations between Mo17 and other maize genomes.</title>
        <authorList>
            <person name="Sun S."/>
            <person name="Zhou Y."/>
            <person name="Chen J."/>
            <person name="Shi J."/>
            <person name="Zhao H."/>
            <person name="Zhao H."/>
            <person name="Song W."/>
            <person name="Zhang M."/>
            <person name="Cui Y."/>
            <person name="Dong X."/>
            <person name="Liu H."/>
            <person name="Ma X."/>
            <person name="Jiao Y."/>
            <person name="Wang B."/>
            <person name="Wei X."/>
            <person name="Stein J.C."/>
            <person name="Glaubitz J.C."/>
            <person name="Lu F."/>
            <person name="Yu G."/>
            <person name="Liang C."/>
            <person name="Fengler K."/>
            <person name="Li B."/>
            <person name="Rafalski A."/>
            <person name="Schnable P.S."/>
            <person name="Ware D.H."/>
            <person name="Buckler E.S."/>
            <person name="Lai J."/>
        </authorList>
    </citation>
    <scope>NUCLEOTIDE SEQUENCE [LARGE SCALE GENOMIC DNA]</scope>
    <source>
        <strain evidence="3">cv. Missouri 17</strain>
        <tissue evidence="2">Seedling</tissue>
    </source>
</reference>
<dbReference type="ExpressionAtlas" id="A0A3L6D767">
    <property type="expression patterns" value="baseline and differential"/>
</dbReference>
<name>A0A3L6D767_MAIZE</name>
<feature type="chain" id="PRO_5018216087" evidence="1">
    <location>
        <begin position="17"/>
        <end position="100"/>
    </location>
</feature>